<name>A0A1A9I4J7_9BACT</name>
<feature type="domain" description="BACON" evidence="1">
    <location>
        <begin position="75"/>
        <end position="126"/>
    </location>
</feature>
<dbReference type="AlphaFoldDB" id="A0A1A9I4J7"/>
<protein>
    <recommendedName>
        <fullName evidence="1">BACON domain-containing protein</fullName>
    </recommendedName>
</protein>
<proteinExistence type="predicted"/>
<dbReference type="PROSITE" id="PS51257">
    <property type="entry name" value="PROKAR_LIPOPROTEIN"/>
    <property type="match status" value="1"/>
</dbReference>
<dbReference type="InterPro" id="IPR024361">
    <property type="entry name" value="BACON"/>
</dbReference>
<dbReference type="Pfam" id="PF13004">
    <property type="entry name" value="BACON"/>
    <property type="match status" value="1"/>
</dbReference>
<organism evidence="2 3">
    <name type="scientific">Niabella ginsenosidivorans</name>
    <dbReference type="NCBI Taxonomy" id="1176587"/>
    <lineage>
        <taxon>Bacteria</taxon>
        <taxon>Pseudomonadati</taxon>
        <taxon>Bacteroidota</taxon>
        <taxon>Chitinophagia</taxon>
        <taxon>Chitinophagales</taxon>
        <taxon>Chitinophagaceae</taxon>
        <taxon>Niabella</taxon>
    </lineage>
</organism>
<dbReference type="OrthoDB" id="1003771at2"/>
<accession>A0A1A9I4J7</accession>
<dbReference type="KEGG" id="nia:A8C56_12145"/>
<evidence type="ECO:0000313" key="3">
    <source>
        <dbReference type="Proteomes" id="UP000077667"/>
    </source>
</evidence>
<dbReference type="InterPro" id="IPR013783">
    <property type="entry name" value="Ig-like_fold"/>
</dbReference>
<keyword evidence="3" id="KW-1185">Reference proteome</keyword>
<dbReference type="CDD" id="cd14948">
    <property type="entry name" value="BACON"/>
    <property type="match status" value="1"/>
</dbReference>
<sequence length="128" mass="14180">MRKFLNPMERFNKTVLIIAPTLLLTVVVLFGSCYKKYEGLSLSLAVNNTTLDLDTAAGSTHIMVYATGKWNLAFKTATSWATLNKTEGEGNSDFVLSYQANYDTARSATIVISRDTLVREIVINQKGH</sequence>
<dbReference type="Gene3D" id="2.60.40.10">
    <property type="entry name" value="Immunoglobulins"/>
    <property type="match status" value="1"/>
</dbReference>
<dbReference type="Proteomes" id="UP000077667">
    <property type="component" value="Chromosome"/>
</dbReference>
<evidence type="ECO:0000313" key="2">
    <source>
        <dbReference type="EMBL" id="ANH81630.1"/>
    </source>
</evidence>
<gene>
    <name evidence="2" type="ORF">A8C56_12145</name>
</gene>
<dbReference type="RefSeq" id="WP_067756309.1">
    <property type="nucleotide sequence ID" value="NZ_CP015772.1"/>
</dbReference>
<reference evidence="2 3" key="1">
    <citation type="submission" date="2016-05" db="EMBL/GenBank/DDBJ databases">
        <title>Niabella ginsenosidivorans BS26 whole genome sequencing.</title>
        <authorList>
            <person name="Im W.T."/>
            <person name="Siddiqi M.Z."/>
        </authorList>
    </citation>
    <scope>NUCLEOTIDE SEQUENCE [LARGE SCALE GENOMIC DNA]</scope>
    <source>
        <strain evidence="2 3">BS26</strain>
    </source>
</reference>
<evidence type="ECO:0000259" key="1">
    <source>
        <dbReference type="Pfam" id="PF13004"/>
    </source>
</evidence>
<dbReference type="EMBL" id="CP015772">
    <property type="protein sequence ID" value="ANH81630.1"/>
    <property type="molecule type" value="Genomic_DNA"/>
</dbReference>
<dbReference type="STRING" id="1176587.A8C56_12145"/>